<dbReference type="FunFam" id="3.40.50.300:FF:000016">
    <property type="entry name" value="Oligopeptide ABC transporter ATP-binding component"/>
    <property type="match status" value="1"/>
</dbReference>
<dbReference type="Proteomes" id="UP000437709">
    <property type="component" value="Unassembled WGS sequence"/>
</dbReference>
<evidence type="ECO:0000256" key="4">
    <source>
        <dbReference type="ARBA" id="ARBA00022475"/>
    </source>
</evidence>
<dbReference type="PROSITE" id="PS50893">
    <property type="entry name" value="ABC_TRANSPORTER_2"/>
    <property type="match status" value="2"/>
</dbReference>
<dbReference type="GO" id="GO:0016887">
    <property type="term" value="F:ATP hydrolysis activity"/>
    <property type="evidence" value="ECO:0007669"/>
    <property type="project" value="InterPro"/>
</dbReference>
<accession>A0A6N7EDU4</accession>
<dbReference type="InterPro" id="IPR050388">
    <property type="entry name" value="ABC_Ni/Peptide_Import"/>
</dbReference>
<evidence type="ECO:0000256" key="1">
    <source>
        <dbReference type="ARBA" id="ARBA00004202"/>
    </source>
</evidence>
<comment type="subcellular location">
    <subcellularLocation>
        <location evidence="1">Cell membrane</location>
        <topology evidence="1">Peripheral membrane protein</topology>
    </subcellularLocation>
</comment>
<evidence type="ECO:0000259" key="9">
    <source>
        <dbReference type="PROSITE" id="PS50893"/>
    </source>
</evidence>
<reference evidence="10 11" key="1">
    <citation type="submission" date="2019-10" db="EMBL/GenBank/DDBJ databases">
        <title>Georgenia wutianyii sp. nov. and Georgenia yuyongxinii sp. nov. isolated from plateau pika (Ochotona curzoniae) in the Qinghai-Tibet plateau of China.</title>
        <authorList>
            <person name="Tian Z."/>
        </authorList>
    </citation>
    <scope>NUCLEOTIDE SEQUENCE [LARGE SCALE GENOMIC DNA]</scope>
    <source>
        <strain evidence="10 11">JCM 19765</strain>
    </source>
</reference>
<dbReference type="EMBL" id="WHPC01000007">
    <property type="protein sequence ID" value="MPV36180.1"/>
    <property type="molecule type" value="Genomic_DNA"/>
</dbReference>
<keyword evidence="5" id="KW-0547">Nucleotide-binding</keyword>
<comment type="similarity">
    <text evidence="2">Belongs to the ABC transporter superfamily.</text>
</comment>
<feature type="region of interest" description="Disordered" evidence="8">
    <location>
        <begin position="260"/>
        <end position="377"/>
    </location>
</feature>
<protein>
    <submittedName>
        <fullName evidence="10">Dipeptide ABC transporter ATP-binding protein</fullName>
    </submittedName>
</protein>
<name>A0A6N7EDU4_9MICO</name>
<dbReference type="PROSITE" id="PS00211">
    <property type="entry name" value="ABC_TRANSPORTER_1"/>
    <property type="match status" value="2"/>
</dbReference>
<feature type="compositionally biased region" description="Low complexity" evidence="8">
    <location>
        <begin position="270"/>
        <end position="371"/>
    </location>
</feature>
<keyword evidence="6 10" id="KW-0067">ATP-binding</keyword>
<dbReference type="InterPro" id="IPR027417">
    <property type="entry name" value="P-loop_NTPase"/>
</dbReference>
<evidence type="ECO:0000313" key="11">
    <source>
        <dbReference type="Proteomes" id="UP000437709"/>
    </source>
</evidence>
<dbReference type="InterPro" id="IPR017871">
    <property type="entry name" value="ABC_transporter-like_CS"/>
</dbReference>
<keyword evidence="7" id="KW-0472">Membrane</keyword>
<dbReference type="CDD" id="cd03257">
    <property type="entry name" value="ABC_NikE_OppD_transporters"/>
    <property type="match status" value="2"/>
</dbReference>
<dbReference type="InterPro" id="IPR003439">
    <property type="entry name" value="ABC_transporter-like_ATP-bd"/>
</dbReference>
<feature type="domain" description="ABC transporter" evidence="9">
    <location>
        <begin position="7"/>
        <end position="254"/>
    </location>
</feature>
<proteinExistence type="inferred from homology"/>
<keyword evidence="4" id="KW-1003">Cell membrane</keyword>
<organism evidence="10 11">
    <name type="scientific">Georgenia subflava</name>
    <dbReference type="NCBI Taxonomy" id="1622177"/>
    <lineage>
        <taxon>Bacteria</taxon>
        <taxon>Bacillati</taxon>
        <taxon>Actinomycetota</taxon>
        <taxon>Actinomycetes</taxon>
        <taxon>Micrococcales</taxon>
        <taxon>Bogoriellaceae</taxon>
        <taxon>Georgenia</taxon>
    </lineage>
</organism>
<dbReference type="OrthoDB" id="3677453at2"/>
<dbReference type="SMART" id="SM00382">
    <property type="entry name" value="AAA"/>
    <property type="match status" value="2"/>
</dbReference>
<dbReference type="NCBIfam" id="NF008453">
    <property type="entry name" value="PRK11308.1"/>
    <property type="match status" value="2"/>
</dbReference>
<evidence type="ECO:0000256" key="2">
    <source>
        <dbReference type="ARBA" id="ARBA00005417"/>
    </source>
</evidence>
<dbReference type="Gene3D" id="3.40.50.300">
    <property type="entry name" value="P-loop containing nucleotide triphosphate hydrolases"/>
    <property type="match status" value="2"/>
</dbReference>
<dbReference type="GO" id="GO:0015833">
    <property type="term" value="P:peptide transport"/>
    <property type="evidence" value="ECO:0007669"/>
    <property type="project" value="InterPro"/>
</dbReference>
<evidence type="ECO:0000256" key="6">
    <source>
        <dbReference type="ARBA" id="ARBA00022840"/>
    </source>
</evidence>
<dbReference type="Pfam" id="PF00005">
    <property type="entry name" value="ABC_tran"/>
    <property type="match status" value="2"/>
</dbReference>
<comment type="caution">
    <text evidence="10">The sequence shown here is derived from an EMBL/GenBank/DDBJ whole genome shotgun (WGS) entry which is preliminary data.</text>
</comment>
<dbReference type="AlphaFoldDB" id="A0A6N7EDU4"/>
<gene>
    <name evidence="10" type="ORF">GB881_03815</name>
</gene>
<feature type="domain" description="ABC transporter" evidence="9">
    <location>
        <begin position="382"/>
        <end position="626"/>
    </location>
</feature>
<dbReference type="Pfam" id="PF08352">
    <property type="entry name" value="oligo_HPY"/>
    <property type="match status" value="2"/>
</dbReference>
<dbReference type="SUPFAM" id="SSF52540">
    <property type="entry name" value="P-loop containing nucleoside triphosphate hydrolases"/>
    <property type="match status" value="2"/>
</dbReference>
<dbReference type="RefSeq" id="WP_152195840.1">
    <property type="nucleotide sequence ID" value="NZ_VUKD01000004.1"/>
</dbReference>
<dbReference type="GO" id="GO:0005524">
    <property type="term" value="F:ATP binding"/>
    <property type="evidence" value="ECO:0007669"/>
    <property type="project" value="UniProtKB-KW"/>
</dbReference>
<dbReference type="PANTHER" id="PTHR43297">
    <property type="entry name" value="OLIGOPEPTIDE TRANSPORT ATP-BINDING PROTEIN APPD"/>
    <property type="match status" value="1"/>
</dbReference>
<evidence type="ECO:0000256" key="8">
    <source>
        <dbReference type="SAM" id="MobiDB-lite"/>
    </source>
</evidence>
<keyword evidence="11" id="KW-1185">Reference proteome</keyword>
<dbReference type="GO" id="GO:0005886">
    <property type="term" value="C:plasma membrane"/>
    <property type="evidence" value="ECO:0007669"/>
    <property type="project" value="UniProtKB-SubCell"/>
</dbReference>
<dbReference type="InterPro" id="IPR013563">
    <property type="entry name" value="Oligopep_ABC_C"/>
</dbReference>
<evidence type="ECO:0000256" key="3">
    <source>
        <dbReference type="ARBA" id="ARBA00022448"/>
    </source>
</evidence>
<keyword evidence="3" id="KW-0813">Transport</keyword>
<dbReference type="InterPro" id="IPR003593">
    <property type="entry name" value="AAA+_ATPase"/>
</dbReference>
<evidence type="ECO:0000313" key="10">
    <source>
        <dbReference type="EMBL" id="MPV36180.1"/>
    </source>
</evidence>
<evidence type="ECO:0000256" key="5">
    <source>
        <dbReference type="ARBA" id="ARBA00022741"/>
    </source>
</evidence>
<sequence>MSAVVDIRDLHVTFATDAEPVRAVDGVSLSVEPGEVLAIVGESGSGKTVTGKSVLGLLPETATVDGVVLLAGSDVVSLDAQELRQLRGRDVAMVFQEPSSALNPVFTVGWQIAEGLRAHGQHSKKQARAKAVEILGRVGIPDPEKRVDHYPHQFSGGQKQRIVIAMALVLGPKVIVADEPTTALDVTVQAEILDLLRRVRREFGTAIVLITHNMGVVADLADRVAVMYRGEVVEQADARTLFAAPRHEYTRALLAAVPSLSEGTSPGTSAPAVPRSGGVPAAPAGAGVPAAAPTAAPAGPTATAAEPTATAGGPTAPAAEPTATTTPQAATAARPAAAAAAAEPTTARPAAAMTRQAAADDAQAARAPGPGTENTTSAVVTARDLEIVYPGRLGQGGFRAVDHVSFAIAPGEVLGLVGESGSGKTTIGRAIAGLTHATGGSLEVLGHEMVGFRERRFRPLRARIGFVFQDPGTSFNPLLTIAECVAEPLVVHGRAKDLAGARRRVDELLDAVHLPTAYAERYPHELSGGQRQRASLARALALDPELLIADEPTSALDVSVQAKVLEVFTELQQRLDFATLFISHDLAVVGMLADRIAVLHRGRLVELGESRQVLHRPLEPYTQRLLASVPVPDPVEQEARRQALARFQSSEAPQAVRL</sequence>
<dbReference type="PANTHER" id="PTHR43297:SF2">
    <property type="entry name" value="DIPEPTIDE TRANSPORT ATP-BINDING PROTEIN DPPD"/>
    <property type="match status" value="1"/>
</dbReference>
<evidence type="ECO:0000256" key="7">
    <source>
        <dbReference type="ARBA" id="ARBA00023136"/>
    </source>
</evidence>